<reference evidence="5" key="1">
    <citation type="journal article" date="2020" name="mSystems">
        <title>Genome- and Community-Level Interaction Insights into Carbon Utilization and Element Cycling Functions of Hydrothermarchaeota in Hydrothermal Sediment.</title>
        <authorList>
            <person name="Zhou Z."/>
            <person name="Liu Y."/>
            <person name="Xu W."/>
            <person name="Pan J."/>
            <person name="Luo Z.H."/>
            <person name="Li M."/>
        </authorList>
    </citation>
    <scope>NUCLEOTIDE SEQUENCE [LARGE SCALE GENOMIC DNA]</scope>
    <source>
        <strain evidence="5">SpSt-579</strain>
    </source>
</reference>
<dbReference type="InterPro" id="IPR012678">
    <property type="entry name" value="Ribosomal_uL23/eL15/eS24_sf"/>
</dbReference>
<evidence type="ECO:0000256" key="1">
    <source>
        <dbReference type="ARBA" id="ARBA00006700"/>
    </source>
</evidence>
<dbReference type="NCBIfam" id="NF004363">
    <property type="entry name" value="PRK05738.2-4"/>
    <property type="match status" value="1"/>
</dbReference>
<dbReference type="InterPro" id="IPR013025">
    <property type="entry name" value="Ribosomal_uL23-like"/>
</dbReference>
<dbReference type="GO" id="GO:0003735">
    <property type="term" value="F:structural constituent of ribosome"/>
    <property type="evidence" value="ECO:0007669"/>
    <property type="project" value="InterPro"/>
</dbReference>
<sequence>MTHDKLIIKPIVTEKTTLLENSGKYVFKVLSGTNKIEIAKAIKKMFNAKVEDVNIINTADKTKRRGRTKGRVMGYKKAIVTLKKGEKIKIREEVKEEKIVKKADKKEKVVEKKTGEKKEN</sequence>
<keyword evidence="3 4" id="KW-0687">Ribonucleoprotein</keyword>
<keyword evidence="4" id="KW-0699">rRNA-binding</keyword>
<evidence type="ECO:0000256" key="3">
    <source>
        <dbReference type="ARBA" id="ARBA00023274"/>
    </source>
</evidence>
<accession>A0A7C4M386</accession>
<name>A0A7C4M386_UNCC3</name>
<evidence type="ECO:0000256" key="2">
    <source>
        <dbReference type="ARBA" id="ARBA00022980"/>
    </source>
</evidence>
<dbReference type="Gene3D" id="3.30.70.330">
    <property type="match status" value="1"/>
</dbReference>
<comment type="caution">
    <text evidence="5">The sequence shown here is derived from an EMBL/GenBank/DDBJ whole genome shotgun (WGS) entry which is preliminary data.</text>
</comment>
<keyword evidence="4" id="KW-0694">RNA-binding</keyword>
<comment type="similarity">
    <text evidence="1 4">Belongs to the universal ribosomal protein uL23 family.</text>
</comment>
<dbReference type="InterPro" id="IPR012677">
    <property type="entry name" value="Nucleotide-bd_a/b_plait_sf"/>
</dbReference>
<comment type="subunit">
    <text evidence="4">Part of the 50S ribosomal subunit. Contacts protein L29, and trigger factor when it is bound to the ribosome.</text>
</comment>
<organism evidence="5">
    <name type="scientific">candidate division CPR3 bacterium</name>
    <dbReference type="NCBI Taxonomy" id="2268181"/>
    <lineage>
        <taxon>Bacteria</taxon>
        <taxon>Bacteria division CPR3</taxon>
    </lineage>
</organism>
<dbReference type="GO" id="GO:1990904">
    <property type="term" value="C:ribonucleoprotein complex"/>
    <property type="evidence" value="ECO:0007669"/>
    <property type="project" value="UniProtKB-KW"/>
</dbReference>
<dbReference type="Pfam" id="PF00276">
    <property type="entry name" value="Ribosomal_L23"/>
    <property type="match status" value="1"/>
</dbReference>
<dbReference type="EMBL" id="DSYQ01000015">
    <property type="protein sequence ID" value="HGT71253.1"/>
    <property type="molecule type" value="Genomic_DNA"/>
</dbReference>
<evidence type="ECO:0000256" key="4">
    <source>
        <dbReference type="HAMAP-Rule" id="MF_01369"/>
    </source>
</evidence>
<dbReference type="GO" id="GO:0005840">
    <property type="term" value="C:ribosome"/>
    <property type="evidence" value="ECO:0007669"/>
    <property type="project" value="UniProtKB-KW"/>
</dbReference>
<protein>
    <recommendedName>
        <fullName evidence="4">Large ribosomal subunit protein uL23</fullName>
    </recommendedName>
</protein>
<dbReference type="AlphaFoldDB" id="A0A7C4M386"/>
<evidence type="ECO:0000313" key="5">
    <source>
        <dbReference type="EMBL" id="HGT71253.1"/>
    </source>
</evidence>
<dbReference type="GO" id="GO:0006412">
    <property type="term" value="P:translation"/>
    <property type="evidence" value="ECO:0007669"/>
    <property type="project" value="UniProtKB-UniRule"/>
</dbReference>
<comment type="function">
    <text evidence="4">One of the early assembly proteins it binds 23S rRNA. One of the proteins that surrounds the polypeptide exit tunnel on the outside of the ribosome. Forms the main docking site for trigger factor binding to the ribosome.</text>
</comment>
<proteinExistence type="inferred from homology"/>
<dbReference type="SUPFAM" id="SSF54189">
    <property type="entry name" value="Ribosomal proteins S24e, L23 and L15e"/>
    <property type="match status" value="1"/>
</dbReference>
<dbReference type="GO" id="GO:0019843">
    <property type="term" value="F:rRNA binding"/>
    <property type="evidence" value="ECO:0007669"/>
    <property type="project" value="UniProtKB-UniRule"/>
</dbReference>
<dbReference type="HAMAP" id="MF_01369_B">
    <property type="entry name" value="Ribosomal_uL23_B"/>
    <property type="match status" value="1"/>
</dbReference>
<keyword evidence="2 4" id="KW-0689">Ribosomal protein</keyword>
<gene>
    <name evidence="4" type="primary">rplW</name>
    <name evidence="5" type="ORF">ENT43_03275</name>
</gene>